<dbReference type="InterPro" id="IPR014776">
    <property type="entry name" value="4pyrrole_Mease_sub2"/>
</dbReference>
<keyword evidence="3" id="KW-0489">Methyltransferase</keyword>
<dbReference type="InterPro" id="IPR018063">
    <property type="entry name" value="SAM_MeTrfase_RsmI_CS"/>
</dbReference>
<keyword evidence="1" id="KW-0963">Cytoplasm</keyword>
<dbReference type="InterPro" id="IPR008189">
    <property type="entry name" value="rRNA_ssu_MeTfrase_I"/>
</dbReference>
<dbReference type="Pfam" id="PF00590">
    <property type="entry name" value="TP_methylase"/>
    <property type="match status" value="1"/>
</dbReference>
<dbReference type="EMBL" id="OZ019904">
    <property type="protein sequence ID" value="CAK9198739.1"/>
    <property type="molecule type" value="Genomic_DNA"/>
</dbReference>
<keyword evidence="6" id="KW-0732">Signal</keyword>
<evidence type="ECO:0000256" key="5">
    <source>
        <dbReference type="ARBA" id="ARBA00022691"/>
    </source>
</evidence>
<dbReference type="CDD" id="cd11648">
    <property type="entry name" value="RsmI"/>
    <property type="match status" value="1"/>
</dbReference>
<sequence length="469" mass="51012">MLLFKMATSLLTMTLYIPPAASSSSSSFSFSHSHYIMLAPTTLHLINLYFSKTLAPTVASRLKNNKNHMDLVPFRVQSFQPKSFPCSLFLLPSSTTSLDVGIGTFGRMFGSRAENRCCQFSGICGDGGGGGGGAVSAHGPYEETDLPILGDCVQANDPAVCVQSDDDDDEEEEYQVESRSSAKVKGELQGGLYLVATPIGNLEDITIRALRILKEAEVILAEDTRHSAKLLRYYNIDTPMMSYHKFNEYARQDAIMQRLKAGQIIALISDAGMPGISDPGSELVRVCVDTGVQVHPIPGASAVITALVSSGLPTDEFSFAGFLPTHMGTRQQRLVAAAKQTATQVFYVPPHKLCRVLDDCITAFGATRHCVVAREMTKLHEEFCRGTLEQIRKQFEDQSPRGEITLVIEGIPQSASKQILSEEEIEAQLGSLIAAGISPSEASRRVVEDTGMRRKVVYPLALKLAKVQS</sequence>
<evidence type="ECO:0000313" key="9">
    <source>
        <dbReference type="Proteomes" id="UP001497512"/>
    </source>
</evidence>
<organism evidence="8 9">
    <name type="scientific">Sphagnum troendelagicum</name>
    <dbReference type="NCBI Taxonomy" id="128251"/>
    <lineage>
        <taxon>Eukaryota</taxon>
        <taxon>Viridiplantae</taxon>
        <taxon>Streptophyta</taxon>
        <taxon>Embryophyta</taxon>
        <taxon>Bryophyta</taxon>
        <taxon>Sphagnophytina</taxon>
        <taxon>Sphagnopsida</taxon>
        <taxon>Sphagnales</taxon>
        <taxon>Sphagnaceae</taxon>
        <taxon>Sphagnum</taxon>
    </lineage>
</organism>
<protein>
    <recommendedName>
        <fullName evidence="7">Tetrapyrrole methylase domain-containing protein</fullName>
    </recommendedName>
</protein>
<evidence type="ECO:0000256" key="6">
    <source>
        <dbReference type="SAM" id="SignalP"/>
    </source>
</evidence>
<dbReference type="NCBIfam" id="TIGR00096">
    <property type="entry name" value="16S rRNA (cytidine(1402)-2'-O)-methyltransferase"/>
    <property type="match status" value="1"/>
</dbReference>
<dbReference type="Gene3D" id="3.40.1010.10">
    <property type="entry name" value="Cobalt-precorrin-4 Transmethylase, Domain 1"/>
    <property type="match status" value="1"/>
</dbReference>
<accession>A0ABP0TL41</accession>
<keyword evidence="2" id="KW-0698">rRNA processing</keyword>
<dbReference type="InterPro" id="IPR035996">
    <property type="entry name" value="4pyrrol_Methylase_sf"/>
</dbReference>
<dbReference type="InterPro" id="IPR014777">
    <property type="entry name" value="4pyrrole_Mease_sub1"/>
</dbReference>
<dbReference type="Proteomes" id="UP001497512">
    <property type="component" value="Chromosome 12"/>
</dbReference>
<keyword evidence="9" id="KW-1185">Reference proteome</keyword>
<dbReference type="HAMAP" id="MF_01877">
    <property type="entry name" value="16SrRNA_methyltr_I"/>
    <property type="match status" value="1"/>
</dbReference>
<feature type="signal peptide" evidence="6">
    <location>
        <begin position="1"/>
        <end position="23"/>
    </location>
</feature>
<dbReference type="PROSITE" id="PS01296">
    <property type="entry name" value="RSMI"/>
    <property type="match status" value="1"/>
</dbReference>
<name>A0ABP0TL41_9BRYO</name>
<proteinExistence type="inferred from homology"/>
<dbReference type="SUPFAM" id="SSF53790">
    <property type="entry name" value="Tetrapyrrole methylase"/>
    <property type="match status" value="1"/>
</dbReference>
<gene>
    <name evidence="8" type="ORF">CSSPTR1EN2_LOCUS4587</name>
</gene>
<keyword evidence="4" id="KW-0808">Transferase</keyword>
<evidence type="ECO:0000256" key="1">
    <source>
        <dbReference type="ARBA" id="ARBA00022490"/>
    </source>
</evidence>
<dbReference type="PANTHER" id="PTHR46111">
    <property type="entry name" value="RIBOSOMAL RNA SMALL SUBUNIT METHYLTRANSFERASE I"/>
    <property type="match status" value="1"/>
</dbReference>
<dbReference type="PANTHER" id="PTHR46111:SF1">
    <property type="entry name" value="RIBOSOMAL RNA SMALL SUBUNIT METHYLTRANSFERASE I"/>
    <property type="match status" value="1"/>
</dbReference>
<evidence type="ECO:0000259" key="7">
    <source>
        <dbReference type="Pfam" id="PF00590"/>
    </source>
</evidence>
<evidence type="ECO:0000256" key="3">
    <source>
        <dbReference type="ARBA" id="ARBA00022603"/>
    </source>
</evidence>
<evidence type="ECO:0000256" key="2">
    <source>
        <dbReference type="ARBA" id="ARBA00022552"/>
    </source>
</evidence>
<feature type="chain" id="PRO_5045589180" description="Tetrapyrrole methylase domain-containing protein" evidence="6">
    <location>
        <begin position="24"/>
        <end position="469"/>
    </location>
</feature>
<dbReference type="InterPro" id="IPR000878">
    <property type="entry name" value="4pyrrol_Mease"/>
</dbReference>
<dbReference type="Gene3D" id="3.30.950.10">
    <property type="entry name" value="Methyltransferase, Cobalt-precorrin-4 Transmethylase, Domain 2"/>
    <property type="match status" value="1"/>
</dbReference>
<evidence type="ECO:0000256" key="4">
    <source>
        <dbReference type="ARBA" id="ARBA00022679"/>
    </source>
</evidence>
<reference evidence="8" key="1">
    <citation type="submission" date="2024-02" db="EMBL/GenBank/DDBJ databases">
        <authorList>
            <consortium name="ELIXIR-Norway"/>
            <consortium name="Elixir Norway"/>
        </authorList>
    </citation>
    <scope>NUCLEOTIDE SEQUENCE</scope>
</reference>
<keyword evidence="5" id="KW-0949">S-adenosyl-L-methionine</keyword>
<feature type="domain" description="Tetrapyrrole methylase" evidence="7">
    <location>
        <begin position="192"/>
        <end position="391"/>
    </location>
</feature>
<evidence type="ECO:0000313" key="8">
    <source>
        <dbReference type="EMBL" id="CAK9198739.1"/>
    </source>
</evidence>